<evidence type="ECO:0000313" key="7">
    <source>
        <dbReference type="Proteomes" id="UP000178606"/>
    </source>
</evidence>
<sequence length="135" mass="15632">MSESEPEYPYKAYRRPMPATWWLRNRKYFLFMMRELSSVFVALFVLLYLYAFFLLSKGPVVYGEFQKSLRSGGFIAFYVVALLFAVYHSCTWFRLTAKIQVVRLGRWTVPGSLVTAGAFMGWIVASAAVVYFLAM</sequence>
<dbReference type="Pfam" id="PF02300">
    <property type="entry name" value="Fumarate_red_C"/>
    <property type="match status" value="1"/>
</dbReference>
<proteinExistence type="predicted"/>
<accession>A0A1F6CYD0</accession>
<name>A0A1F6CYD0_HANXR</name>
<dbReference type="EMBL" id="MFKF01000113">
    <property type="protein sequence ID" value="OGG54070.1"/>
    <property type="molecule type" value="Genomic_DNA"/>
</dbReference>
<keyword evidence="1" id="KW-1003">Cell membrane</keyword>
<evidence type="ECO:0008006" key="8">
    <source>
        <dbReference type="Google" id="ProtNLM"/>
    </source>
</evidence>
<dbReference type="GO" id="GO:0016020">
    <property type="term" value="C:membrane"/>
    <property type="evidence" value="ECO:0007669"/>
    <property type="project" value="InterPro"/>
</dbReference>
<evidence type="ECO:0000256" key="5">
    <source>
        <dbReference type="SAM" id="Phobius"/>
    </source>
</evidence>
<dbReference type="AlphaFoldDB" id="A0A1F6CYD0"/>
<evidence type="ECO:0000256" key="2">
    <source>
        <dbReference type="ARBA" id="ARBA00022692"/>
    </source>
</evidence>
<gene>
    <name evidence="6" type="ORF">A3F84_17515</name>
</gene>
<dbReference type="InterPro" id="IPR034804">
    <property type="entry name" value="SQR/QFR_C/D"/>
</dbReference>
<dbReference type="SUPFAM" id="SSF81343">
    <property type="entry name" value="Fumarate reductase respiratory complex transmembrane subunits"/>
    <property type="match status" value="1"/>
</dbReference>
<feature type="transmembrane region" description="Helical" evidence="5">
    <location>
        <begin position="107"/>
        <end position="134"/>
    </location>
</feature>
<dbReference type="InterPro" id="IPR003510">
    <property type="entry name" value="Fumarate_red_C"/>
</dbReference>
<protein>
    <recommendedName>
        <fullName evidence="8">Fumarate reductase subunit C</fullName>
    </recommendedName>
</protein>
<evidence type="ECO:0000256" key="3">
    <source>
        <dbReference type="ARBA" id="ARBA00022989"/>
    </source>
</evidence>
<comment type="caution">
    <text evidence="6">The sequence shown here is derived from an EMBL/GenBank/DDBJ whole genome shotgun (WGS) entry which is preliminary data.</text>
</comment>
<reference evidence="6 7" key="1">
    <citation type="journal article" date="2016" name="Nat. Commun.">
        <title>Thousands of microbial genomes shed light on interconnected biogeochemical processes in an aquifer system.</title>
        <authorList>
            <person name="Anantharaman K."/>
            <person name="Brown C.T."/>
            <person name="Hug L.A."/>
            <person name="Sharon I."/>
            <person name="Castelle C.J."/>
            <person name="Probst A.J."/>
            <person name="Thomas B.C."/>
            <person name="Singh A."/>
            <person name="Wilkins M.J."/>
            <person name="Karaoz U."/>
            <person name="Brodie E.L."/>
            <person name="Williams K.H."/>
            <person name="Hubbard S.S."/>
            <person name="Banfield J.F."/>
        </authorList>
    </citation>
    <scope>NUCLEOTIDE SEQUENCE [LARGE SCALE GENOMIC DNA]</scope>
    <source>
        <strain evidence="7">RIFCSPLOWO2_12_FULL_64_10</strain>
    </source>
</reference>
<keyword evidence="4 5" id="KW-0472">Membrane</keyword>
<feature type="transmembrane region" description="Helical" evidence="5">
    <location>
        <begin position="75"/>
        <end position="95"/>
    </location>
</feature>
<evidence type="ECO:0000313" key="6">
    <source>
        <dbReference type="EMBL" id="OGG54070.1"/>
    </source>
</evidence>
<evidence type="ECO:0000256" key="1">
    <source>
        <dbReference type="ARBA" id="ARBA00022475"/>
    </source>
</evidence>
<keyword evidence="2 5" id="KW-0812">Transmembrane</keyword>
<dbReference type="Proteomes" id="UP000178606">
    <property type="component" value="Unassembled WGS sequence"/>
</dbReference>
<evidence type="ECO:0000256" key="4">
    <source>
        <dbReference type="ARBA" id="ARBA00023136"/>
    </source>
</evidence>
<organism evidence="6 7">
    <name type="scientific">Handelsmanbacteria sp. (strain RIFCSPLOWO2_12_FULL_64_10)</name>
    <dbReference type="NCBI Taxonomy" id="1817868"/>
    <lineage>
        <taxon>Bacteria</taxon>
        <taxon>Candidatus Handelsmaniibacteriota</taxon>
    </lineage>
</organism>
<feature type="transmembrane region" description="Helical" evidence="5">
    <location>
        <begin position="36"/>
        <end position="55"/>
    </location>
</feature>
<keyword evidence="3 5" id="KW-1133">Transmembrane helix</keyword>
<dbReference type="Gene3D" id="1.20.1300.10">
    <property type="entry name" value="Fumarate reductase/succinate dehydrogenase, transmembrane subunit"/>
    <property type="match status" value="1"/>
</dbReference>